<keyword evidence="1" id="KW-0378">Hydrolase</keyword>
<dbReference type="Proteomes" id="UP001521137">
    <property type="component" value="Unassembled WGS sequence"/>
</dbReference>
<name>A0ABS9D895_9ALTE</name>
<dbReference type="PANTHER" id="PTHR31377:SF0">
    <property type="entry name" value="AGMATINE DEIMINASE-RELATED"/>
    <property type="match status" value="1"/>
</dbReference>
<gene>
    <name evidence="2" type="ORF">L0668_12910</name>
</gene>
<sequence length="353" mass="39929">MTVYQQLLPEWVKQEAILLAWPDHQTDWRPWLNEVQNVYCDIIKNLMRSDVGVILLIRQSEVETCKKKLPANAKVLLVTADYNDTWIRDYGFLTTSRQGVMIPLDFTFNGWGKKFNANKDNRINQNVLASLCQQNIESVNLILEGGAIEIDQDGTLLSTQLCLLNSKRNGDLTIAEYKAQFSNQLGSKRNVVFEHGHLEGDDTDGHIDTLVRFTPNQALVVQSAFNRPDDSHYASLVALVEECHQAFPQYKVFELPLPFIKNAEGDRLPASYANFLISNEQILCPVYQQPEDKLALDIMQQAYPQYKIVPINCLPLIQQFGSLHCISMQIPVGTLKSNLVTQLAKGVSQYAGE</sequence>
<keyword evidence="3" id="KW-1185">Reference proteome</keyword>
<dbReference type="EMBL" id="JAKGAS010000007">
    <property type="protein sequence ID" value="MCF2949015.1"/>
    <property type="molecule type" value="Genomic_DNA"/>
</dbReference>
<dbReference type="RefSeq" id="WP_235313055.1">
    <property type="nucleotide sequence ID" value="NZ_JAKGAS010000007.1"/>
</dbReference>
<organism evidence="2 3">
    <name type="scientific">Paraglaciecola algarum</name>
    <dbReference type="NCBI Taxonomy" id="3050085"/>
    <lineage>
        <taxon>Bacteria</taxon>
        <taxon>Pseudomonadati</taxon>
        <taxon>Pseudomonadota</taxon>
        <taxon>Gammaproteobacteria</taxon>
        <taxon>Alteromonadales</taxon>
        <taxon>Alteromonadaceae</taxon>
        <taxon>Paraglaciecola</taxon>
    </lineage>
</organism>
<dbReference type="PANTHER" id="PTHR31377">
    <property type="entry name" value="AGMATINE DEIMINASE-RELATED"/>
    <property type="match status" value="1"/>
</dbReference>
<evidence type="ECO:0000256" key="1">
    <source>
        <dbReference type="ARBA" id="ARBA00022801"/>
    </source>
</evidence>
<reference evidence="2 3" key="1">
    <citation type="submission" date="2022-01" db="EMBL/GenBank/DDBJ databases">
        <title>Paraglaciecola sp. G1-23.</title>
        <authorList>
            <person name="Jin M.S."/>
            <person name="Han D.M."/>
            <person name="Kim H.M."/>
            <person name="Jeon C.O."/>
        </authorList>
    </citation>
    <scope>NUCLEOTIDE SEQUENCE [LARGE SCALE GENOMIC DNA]</scope>
    <source>
        <strain evidence="2 3">G1-23</strain>
    </source>
</reference>
<comment type="caution">
    <text evidence="2">The sequence shown here is derived from an EMBL/GenBank/DDBJ whole genome shotgun (WGS) entry which is preliminary data.</text>
</comment>
<dbReference type="SUPFAM" id="SSF55909">
    <property type="entry name" value="Pentein"/>
    <property type="match status" value="1"/>
</dbReference>
<evidence type="ECO:0000313" key="3">
    <source>
        <dbReference type="Proteomes" id="UP001521137"/>
    </source>
</evidence>
<dbReference type="InterPro" id="IPR007466">
    <property type="entry name" value="Peptidyl-Arg-deiminase_porph"/>
</dbReference>
<proteinExistence type="predicted"/>
<protein>
    <submittedName>
        <fullName evidence="2">Agmatine deiminase family protein</fullName>
    </submittedName>
</protein>
<evidence type="ECO:0000313" key="2">
    <source>
        <dbReference type="EMBL" id="MCF2949015.1"/>
    </source>
</evidence>
<accession>A0ABS9D895</accession>
<dbReference type="Pfam" id="PF04371">
    <property type="entry name" value="PAD_porph"/>
    <property type="match status" value="1"/>
</dbReference>
<dbReference type="Gene3D" id="3.75.10.10">
    <property type="entry name" value="L-arginine/glycine Amidinotransferase, Chain A"/>
    <property type="match status" value="1"/>
</dbReference>